<gene>
    <name evidence="1" type="ORF">CCACVL1_24931</name>
</gene>
<keyword evidence="2" id="KW-1185">Reference proteome</keyword>
<dbReference type="Gramene" id="OMO59308">
    <property type="protein sequence ID" value="OMO59308"/>
    <property type="gene ID" value="CCACVL1_24931"/>
</dbReference>
<name>A0A1R3GMG9_COCAP</name>
<dbReference type="AlphaFoldDB" id="A0A1R3GMG9"/>
<dbReference type="EMBL" id="AWWV01013989">
    <property type="protein sequence ID" value="OMO59308.1"/>
    <property type="molecule type" value="Genomic_DNA"/>
</dbReference>
<sequence length="32" mass="3552">MPHQRKTMIDLGKIGQEDEEVPCLCPGARSVL</sequence>
<comment type="caution">
    <text evidence="1">The sequence shown here is derived from an EMBL/GenBank/DDBJ whole genome shotgun (WGS) entry which is preliminary data.</text>
</comment>
<accession>A0A1R3GMG9</accession>
<reference evidence="1 2" key="1">
    <citation type="submission" date="2013-09" db="EMBL/GenBank/DDBJ databases">
        <title>Corchorus capsularis genome sequencing.</title>
        <authorList>
            <person name="Alam M."/>
            <person name="Haque M.S."/>
            <person name="Islam M.S."/>
            <person name="Emdad E.M."/>
            <person name="Islam M.M."/>
            <person name="Ahmed B."/>
            <person name="Halim A."/>
            <person name="Hossen Q.M.M."/>
            <person name="Hossain M.Z."/>
            <person name="Ahmed R."/>
            <person name="Khan M.M."/>
            <person name="Islam R."/>
            <person name="Rashid M.M."/>
            <person name="Khan S.A."/>
            <person name="Rahman M.S."/>
            <person name="Alam M."/>
        </authorList>
    </citation>
    <scope>NUCLEOTIDE SEQUENCE [LARGE SCALE GENOMIC DNA]</scope>
    <source>
        <strain evidence="2">cv. CVL-1</strain>
        <tissue evidence="1">Whole seedling</tissue>
    </source>
</reference>
<dbReference type="Proteomes" id="UP000188268">
    <property type="component" value="Unassembled WGS sequence"/>
</dbReference>
<proteinExistence type="predicted"/>
<evidence type="ECO:0000313" key="1">
    <source>
        <dbReference type="EMBL" id="OMO59308.1"/>
    </source>
</evidence>
<evidence type="ECO:0000313" key="2">
    <source>
        <dbReference type="Proteomes" id="UP000188268"/>
    </source>
</evidence>
<protein>
    <submittedName>
        <fullName evidence="1">Uncharacterized protein</fullName>
    </submittedName>
</protein>
<organism evidence="1 2">
    <name type="scientific">Corchorus capsularis</name>
    <name type="common">Jute</name>
    <dbReference type="NCBI Taxonomy" id="210143"/>
    <lineage>
        <taxon>Eukaryota</taxon>
        <taxon>Viridiplantae</taxon>
        <taxon>Streptophyta</taxon>
        <taxon>Embryophyta</taxon>
        <taxon>Tracheophyta</taxon>
        <taxon>Spermatophyta</taxon>
        <taxon>Magnoliopsida</taxon>
        <taxon>eudicotyledons</taxon>
        <taxon>Gunneridae</taxon>
        <taxon>Pentapetalae</taxon>
        <taxon>rosids</taxon>
        <taxon>malvids</taxon>
        <taxon>Malvales</taxon>
        <taxon>Malvaceae</taxon>
        <taxon>Grewioideae</taxon>
        <taxon>Apeibeae</taxon>
        <taxon>Corchorus</taxon>
    </lineage>
</organism>